<dbReference type="GO" id="GO:0015288">
    <property type="term" value="F:porin activity"/>
    <property type="evidence" value="ECO:0007669"/>
    <property type="project" value="TreeGrafter"/>
</dbReference>
<keyword evidence="4" id="KW-1134">Transmembrane beta strand</keyword>
<dbReference type="InterPro" id="IPR003423">
    <property type="entry name" value="OMP_efflux"/>
</dbReference>
<keyword evidence="3" id="KW-0813">Transport</keyword>
<dbReference type="OrthoDB" id="1522622at2"/>
<dbReference type="GO" id="GO:0009279">
    <property type="term" value="C:cell outer membrane"/>
    <property type="evidence" value="ECO:0007669"/>
    <property type="project" value="UniProtKB-SubCell"/>
</dbReference>
<comment type="caution">
    <text evidence="8">The sequence shown here is derived from an EMBL/GenBank/DDBJ whole genome shotgun (WGS) entry which is preliminary data.</text>
</comment>
<organism evidence="8 9">
    <name type="scientific">Hymenobacter jeollabukensis</name>
    <dbReference type="NCBI Taxonomy" id="2025313"/>
    <lineage>
        <taxon>Bacteria</taxon>
        <taxon>Pseudomonadati</taxon>
        <taxon>Bacteroidota</taxon>
        <taxon>Cytophagia</taxon>
        <taxon>Cytophagales</taxon>
        <taxon>Hymenobacteraceae</taxon>
        <taxon>Hymenobacter</taxon>
    </lineage>
</organism>
<dbReference type="Gene3D" id="1.20.1600.10">
    <property type="entry name" value="Outer membrane efflux proteins (OEP)"/>
    <property type="match status" value="1"/>
</dbReference>
<accession>A0A5R8WJ22</accession>
<dbReference type="RefSeq" id="WP_138081670.1">
    <property type="nucleotide sequence ID" value="NZ_VAJM01000016.1"/>
</dbReference>
<dbReference type="GO" id="GO:1990281">
    <property type="term" value="C:efflux pump complex"/>
    <property type="evidence" value="ECO:0007669"/>
    <property type="project" value="TreeGrafter"/>
</dbReference>
<protein>
    <submittedName>
        <fullName evidence="8">TolC family protein</fullName>
    </submittedName>
</protein>
<comment type="similarity">
    <text evidence="2">Belongs to the outer membrane factor (OMF) (TC 1.B.17) family.</text>
</comment>
<name>A0A5R8WJ22_9BACT</name>
<dbReference type="AlphaFoldDB" id="A0A5R8WJ22"/>
<keyword evidence="9" id="KW-1185">Reference proteome</keyword>
<comment type="subcellular location">
    <subcellularLocation>
        <location evidence="1">Cell outer membrane</location>
    </subcellularLocation>
</comment>
<evidence type="ECO:0000313" key="8">
    <source>
        <dbReference type="EMBL" id="TLM88775.1"/>
    </source>
</evidence>
<dbReference type="Proteomes" id="UP000305517">
    <property type="component" value="Unassembled WGS sequence"/>
</dbReference>
<dbReference type="SUPFAM" id="SSF56954">
    <property type="entry name" value="Outer membrane efflux proteins (OEP)"/>
    <property type="match status" value="1"/>
</dbReference>
<keyword evidence="7" id="KW-0998">Cell outer membrane</keyword>
<reference evidence="8 9" key="1">
    <citation type="submission" date="2019-05" db="EMBL/GenBank/DDBJ databases">
        <title>Hymenobacter edaphi sp. nov., isolated from abandoned arsenic-contaminated farmland soil.</title>
        <authorList>
            <person name="Nie L."/>
        </authorList>
    </citation>
    <scope>NUCLEOTIDE SEQUENCE [LARGE SCALE GENOMIC DNA]</scope>
    <source>
        <strain evidence="8 9">1-3-3-8</strain>
    </source>
</reference>
<evidence type="ECO:0000256" key="3">
    <source>
        <dbReference type="ARBA" id="ARBA00022448"/>
    </source>
</evidence>
<dbReference type="InterPro" id="IPR051906">
    <property type="entry name" value="TolC-like"/>
</dbReference>
<proteinExistence type="inferred from homology"/>
<dbReference type="PANTHER" id="PTHR30026:SF20">
    <property type="entry name" value="OUTER MEMBRANE PROTEIN TOLC"/>
    <property type="match status" value="1"/>
</dbReference>
<keyword evidence="5" id="KW-0812">Transmembrane</keyword>
<dbReference type="Pfam" id="PF02321">
    <property type="entry name" value="OEP"/>
    <property type="match status" value="1"/>
</dbReference>
<evidence type="ECO:0000256" key="7">
    <source>
        <dbReference type="ARBA" id="ARBA00023237"/>
    </source>
</evidence>
<evidence type="ECO:0000256" key="6">
    <source>
        <dbReference type="ARBA" id="ARBA00023136"/>
    </source>
</evidence>
<sequence>MNRSTFRFSALLLVVLAVGMLSPRLTRAQVSQVLSLDSAVARAERQHPRLRQAARQLDEQRALKRGSFSLTNPDLLMEAPTGNFYTFGAVQTIQSPTVYRRQAKQAQAGIELASRNQLVQVATVRRDVRRAYVNLQYAEALVRQLTQQDSLYQRLYTAVGRLHAAGEIDLLQKISTEAEAKQVANQLAQARTDLQAAQQQLGLLIGQPGAQDLATSSDLRQAGQQLATQGTALLAELPTADSSAVAASPTLGYYQQNVRLSQSGISLVRAQRTPALTLGYMNQGERNSPYGYRFQAGVSVPLWFWTYRSQLQAATARSQAASAELDVQRLELSTQYRQALADVRKFNSSLGYYQQTGLPQARTIISASQRLFQAGEVSYLVLFQSLRQAFDIQFTYLTTLRDYGQAMVELNYLRGQ</sequence>
<gene>
    <name evidence="8" type="ORF">FDY95_23360</name>
</gene>
<evidence type="ECO:0000256" key="5">
    <source>
        <dbReference type="ARBA" id="ARBA00022692"/>
    </source>
</evidence>
<keyword evidence="6" id="KW-0472">Membrane</keyword>
<evidence type="ECO:0000256" key="4">
    <source>
        <dbReference type="ARBA" id="ARBA00022452"/>
    </source>
</evidence>
<evidence type="ECO:0000256" key="2">
    <source>
        <dbReference type="ARBA" id="ARBA00007613"/>
    </source>
</evidence>
<dbReference type="EMBL" id="VAJM01000016">
    <property type="protein sequence ID" value="TLM88775.1"/>
    <property type="molecule type" value="Genomic_DNA"/>
</dbReference>
<dbReference type="GO" id="GO:0015562">
    <property type="term" value="F:efflux transmembrane transporter activity"/>
    <property type="evidence" value="ECO:0007669"/>
    <property type="project" value="InterPro"/>
</dbReference>
<evidence type="ECO:0000256" key="1">
    <source>
        <dbReference type="ARBA" id="ARBA00004442"/>
    </source>
</evidence>
<dbReference type="PANTHER" id="PTHR30026">
    <property type="entry name" value="OUTER MEMBRANE PROTEIN TOLC"/>
    <property type="match status" value="1"/>
</dbReference>
<evidence type="ECO:0000313" key="9">
    <source>
        <dbReference type="Proteomes" id="UP000305517"/>
    </source>
</evidence>